<dbReference type="Proteomes" id="UP001596972">
    <property type="component" value="Unassembled WGS sequence"/>
</dbReference>
<comment type="caution">
    <text evidence="1">The sequence shown here is derived from an EMBL/GenBank/DDBJ whole genome shotgun (WGS) entry which is preliminary data.</text>
</comment>
<evidence type="ECO:0008006" key="3">
    <source>
        <dbReference type="Google" id="ProtNLM"/>
    </source>
</evidence>
<dbReference type="RefSeq" id="WP_378302367.1">
    <property type="nucleotide sequence ID" value="NZ_JBHTJA010000057.1"/>
</dbReference>
<evidence type="ECO:0000313" key="2">
    <source>
        <dbReference type="Proteomes" id="UP001596972"/>
    </source>
</evidence>
<accession>A0ABW3EVV2</accession>
<dbReference type="EMBL" id="JBHTJA010000057">
    <property type="protein sequence ID" value="MFD0903497.1"/>
    <property type="molecule type" value="Genomic_DNA"/>
</dbReference>
<proteinExistence type="predicted"/>
<keyword evidence="2" id="KW-1185">Reference proteome</keyword>
<protein>
    <recommendedName>
        <fullName evidence="3">SMI1/KNR4 family protein</fullName>
    </recommendedName>
</protein>
<sequence>MTGFDIVRDLPAALHDREAAWTYVRGFAAHWGVPLGPGDGTPGPDLDAAEDALGVRLPAALREAYALFGRRPDLHANLHGLLAPEDFYLHAGGVVFREENQGVATWGVLVADLAGGGTAAADPPVRMSIDDGPWEPWYDSFSVACLEIVLSEATQAGELCDHRDLDDGDDDLARRFTRVPLPFPGDEVAFYTALGVLLCDDGAMLSVRARDQETLDRFRDDHPGPWLNG</sequence>
<organism evidence="1 2">
    <name type="scientific">Actinomadura sediminis</name>
    <dbReference type="NCBI Taxonomy" id="1038904"/>
    <lineage>
        <taxon>Bacteria</taxon>
        <taxon>Bacillati</taxon>
        <taxon>Actinomycetota</taxon>
        <taxon>Actinomycetes</taxon>
        <taxon>Streptosporangiales</taxon>
        <taxon>Thermomonosporaceae</taxon>
        <taxon>Actinomadura</taxon>
    </lineage>
</organism>
<name>A0ABW3EVV2_9ACTN</name>
<gene>
    <name evidence="1" type="ORF">ACFQ11_24100</name>
</gene>
<reference evidence="2" key="1">
    <citation type="journal article" date="2019" name="Int. J. Syst. Evol. Microbiol.">
        <title>The Global Catalogue of Microorganisms (GCM) 10K type strain sequencing project: providing services to taxonomists for standard genome sequencing and annotation.</title>
        <authorList>
            <consortium name="The Broad Institute Genomics Platform"/>
            <consortium name="The Broad Institute Genome Sequencing Center for Infectious Disease"/>
            <person name="Wu L."/>
            <person name="Ma J."/>
        </authorList>
    </citation>
    <scope>NUCLEOTIDE SEQUENCE [LARGE SCALE GENOMIC DNA]</scope>
    <source>
        <strain evidence="2">JCM 31202</strain>
    </source>
</reference>
<evidence type="ECO:0000313" key="1">
    <source>
        <dbReference type="EMBL" id="MFD0903497.1"/>
    </source>
</evidence>